<dbReference type="EMBL" id="CP097504">
    <property type="protein sequence ID" value="URD88374.1"/>
    <property type="molecule type" value="Genomic_DNA"/>
</dbReference>
<reference evidence="1" key="1">
    <citation type="submission" date="2022-05" db="EMBL/GenBank/DDBJ databases">
        <title>The Musa troglodytarum L. genome provides insights into the mechanism of non-climacteric behaviour and enrichment of carotenoids.</title>
        <authorList>
            <person name="Wang J."/>
        </authorList>
    </citation>
    <scope>NUCLEOTIDE SEQUENCE</scope>
    <source>
        <tissue evidence="1">Leaf</tissue>
    </source>
</reference>
<dbReference type="Proteomes" id="UP001055439">
    <property type="component" value="Chromosome 2"/>
</dbReference>
<organism evidence="1 2">
    <name type="scientific">Musa troglodytarum</name>
    <name type="common">fe'i banana</name>
    <dbReference type="NCBI Taxonomy" id="320322"/>
    <lineage>
        <taxon>Eukaryota</taxon>
        <taxon>Viridiplantae</taxon>
        <taxon>Streptophyta</taxon>
        <taxon>Embryophyta</taxon>
        <taxon>Tracheophyta</taxon>
        <taxon>Spermatophyta</taxon>
        <taxon>Magnoliopsida</taxon>
        <taxon>Liliopsida</taxon>
        <taxon>Zingiberales</taxon>
        <taxon>Musaceae</taxon>
        <taxon>Musa</taxon>
    </lineage>
</organism>
<proteinExistence type="predicted"/>
<dbReference type="EMBL" id="CP097504">
    <property type="protein sequence ID" value="URD88376.1"/>
    <property type="molecule type" value="Genomic_DNA"/>
</dbReference>
<keyword evidence="2" id="KW-1185">Reference proteome</keyword>
<dbReference type="EMBL" id="CP097504">
    <property type="protein sequence ID" value="URD88375.1"/>
    <property type="molecule type" value="Genomic_DNA"/>
</dbReference>
<sequence length="154" mass="16802">MLKWPTKGFNAAAAAGLSDDSGLVEVVRRPEVIQRARPVRVETHPWLAAAAPMEETHRPRVEVPAAAVDVVPTEPVLIPPVIDRRHVPREHQQEGRQRSQLVDPAGAASCCAALLHLHPPLDPPCVPGAPPPDQIEHHYTRVEVAWPTAGERGR</sequence>
<name>A0A9E7F2P0_9LILI</name>
<accession>A0A9E7F2P0</accession>
<dbReference type="AlphaFoldDB" id="A0A9E7F2P0"/>
<dbReference type="OrthoDB" id="1747734at2759"/>
<evidence type="ECO:0000313" key="2">
    <source>
        <dbReference type="Proteomes" id="UP001055439"/>
    </source>
</evidence>
<evidence type="ECO:0000313" key="1">
    <source>
        <dbReference type="EMBL" id="URD88374.1"/>
    </source>
</evidence>
<protein>
    <submittedName>
        <fullName evidence="1">Uncharacterized protein</fullName>
    </submittedName>
</protein>
<gene>
    <name evidence="1" type="ORF">MUK42_26313</name>
</gene>